<proteinExistence type="predicted"/>
<protein>
    <submittedName>
        <fullName evidence="3">Uncharacterized protein</fullName>
    </submittedName>
</protein>
<organism evidence="3 4">
    <name type="scientific">Stachybotrys elegans</name>
    <dbReference type="NCBI Taxonomy" id="80388"/>
    <lineage>
        <taxon>Eukaryota</taxon>
        <taxon>Fungi</taxon>
        <taxon>Dikarya</taxon>
        <taxon>Ascomycota</taxon>
        <taxon>Pezizomycotina</taxon>
        <taxon>Sordariomycetes</taxon>
        <taxon>Hypocreomycetidae</taxon>
        <taxon>Hypocreales</taxon>
        <taxon>Stachybotryaceae</taxon>
        <taxon>Stachybotrys</taxon>
    </lineage>
</organism>
<keyword evidence="2" id="KW-0472">Membrane</keyword>
<feature type="transmembrane region" description="Helical" evidence="2">
    <location>
        <begin position="145"/>
        <end position="163"/>
    </location>
</feature>
<evidence type="ECO:0000313" key="3">
    <source>
        <dbReference type="EMBL" id="KAH7310779.1"/>
    </source>
</evidence>
<feature type="region of interest" description="Disordered" evidence="1">
    <location>
        <begin position="635"/>
        <end position="655"/>
    </location>
</feature>
<evidence type="ECO:0000256" key="2">
    <source>
        <dbReference type="SAM" id="Phobius"/>
    </source>
</evidence>
<accession>A0A8K0SI73</accession>
<sequence length="655" mass="72680">MSCKEIVTDEPTHSRRHFLAATQTNLSSATHHWYEGPRKLGYGRLETILCCTWDILLTLAPVYFFALAILAHRLEGARVSEYGQRIVDLTQLAPTIYPILFAAIAGRCFKNIARWAMERHRGISLGTLEQTFGSQSLASAVERLIFVRSHVPFGILVVLIWGLSPLGGQSAVRLLYTAEATESRAGTAYYANPHLQFSVFETGRDTAMFSNDINNMYLASLLASQTQRGSPVDLWGLPKIPQWPRGLGDDVSRQISQDEYGLLASEQESYVSLLGVPIFGLNFGPVQAQYTFTVEHPYFEVDCNSIRPRLSKNQTASYFPEKIPGAAIATFAVDIAVPNISATFPNVLSEPIPIEQVPPAQLLYATRYDIDGWRLSSLFNCSVRVVVVETDIECTASSGLTTCHATHQKLKKGFDTNDFFNSLITSVGSITPRANLLAEWPIAERLSSYYKMSLTDTYLAGPGHRFSPGSWANVPLKDFSRRLTTVLNTYWEASLDPQNHTDVAFQRQPTTGEISEDTIWLSPFLNQTESTSTESFVVYRADRRWVVILLVTTSCLEILAVVGLLLELFIRGPDILGYASSLTRDNYVFGLPPDGSAMDGAERARALRHLRVRLADLQPEMDVGYVAFEIASSTDPSGVEQAKSQGPLSRDKLYS</sequence>
<name>A0A8K0SI73_9HYPO</name>
<feature type="transmembrane region" description="Helical" evidence="2">
    <location>
        <begin position="91"/>
        <end position="109"/>
    </location>
</feature>
<reference evidence="3" key="1">
    <citation type="journal article" date="2021" name="Nat. Commun.">
        <title>Genetic determinants of endophytism in the Arabidopsis root mycobiome.</title>
        <authorList>
            <person name="Mesny F."/>
            <person name="Miyauchi S."/>
            <person name="Thiergart T."/>
            <person name="Pickel B."/>
            <person name="Atanasova L."/>
            <person name="Karlsson M."/>
            <person name="Huettel B."/>
            <person name="Barry K.W."/>
            <person name="Haridas S."/>
            <person name="Chen C."/>
            <person name="Bauer D."/>
            <person name="Andreopoulos W."/>
            <person name="Pangilinan J."/>
            <person name="LaButti K."/>
            <person name="Riley R."/>
            <person name="Lipzen A."/>
            <person name="Clum A."/>
            <person name="Drula E."/>
            <person name="Henrissat B."/>
            <person name="Kohler A."/>
            <person name="Grigoriev I.V."/>
            <person name="Martin F.M."/>
            <person name="Hacquard S."/>
        </authorList>
    </citation>
    <scope>NUCLEOTIDE SEQUENCE</scope>
    <source>
        <strain evidence="3">MPI-CAGE-CH-0235</strain>
    </source>
</reference>
<comment type="caution">
    <text evidence="3">The sequence shown here is derived from an EMBL/GenBank/DDBJ whole genome shotgun (WGS) entry which is preliminary data.</text>
</comment>
<feature type="transmembrane region" description="Helical" evidence="2">
    <location>
        <begin position="48"/>
        <end position="71"/>
    </location>
</feature>
<evidence type="ECO:0000313" key="4">
    <source>
        <dbReference type="Proteomes" id="UP000813444"/>
    </source>
</evidence>
<feature type="compositionally biased region" description="Polar residues" evidence="1">
    <location>
        <begin position="635"/>
        <end position="647"/>
    </location>
</feature>
<evidence type="ECO:0000256" key="1">
    <source>
        <dbReference type="SAM" id="MobiDB-lite"/>
    </source>
</evidence>
<dbReference type="EMBL" id="JAGPNK010000012">
    <property type="protein sequence ID" value="KAH7310779.1"/>
    <property type="molecule type" value="Genomic_DNA"/>
</dbReference>
<dbReference type="AlphaFoldDB" id="A0A8K0SI73"/>
<keyword evidence="2" id="KW-0812">Transmembrane</keyword>
<dbReference type="OrthoDB" id="3692311at2759"/>
<gene>
    <name evidence="3" type="ORF">B0I35DRAFT_358262</name>
</gene>
<keyword evidence="2" id="KW-1133">Transmembrane helix</keyword>
<keyword evidence="4" id="KW-1185">Reference proteome</keyword>
<dbReference type="Proteomes" id="UP000813444">
    <property type="component" value="Unassembled WGS sequence"/>
</dbReference>